<accession>A0ABU4KX55</accession>
<organism evidence="2 3">
    <name type="scientific">Streptomyces griseiscabiei</name>
    <dbReference type="NCBI Taxonomy" id="2993540"/>
    <lineage>
        <taxon>Bacteria</taxon>
        <taxon>Bacillati</taxon>
        <taxon>Actinomycetota</taxon>
        <taxon>Actinomycetes</taxon>
        <taxon>Kitasatosporales</taxon>
        <taxon>Streptomycetaceae</taxon>
        <taxon>Streptomyces</taxon>
    </lineage>
</organism>
<keyword evidence="3" id="KW-1185">Reference proteome</keyword>
<dbReference type="EMBL" id="JARAVY010000002">
    <property type="protein sequence ID" value="MDX2907956.1"/>
    <property type="molecule type" value="Genomic_DNA"/>
</dbReference>
<dbReference type="InterPro" id="IPR011701">
    <property type="entry name" value="MFS"/>
</dbReference>
<evidence type="ECO:0000313" key="2">
    <source>
        <dbReference type="EMBL" id="MDX2907956.1"/>
    </source>
</evidence>
<feature type="transmembrane region" description="Helical" evidence="1">
    <location>
        <begin position="265"/>
        <end position="283"/>
    </location>
</feature>
<protein>
    <submittedName>
        <fullName evidence="2">MFS transporter</fullName>
    </submittedName>
</protein>
<feature type="transmembrane region" description="Helical" evidence="1">
    <location>
        <begin position="374"/>
        <end position="396"/>
    </location>
</feature>
<evidence type="ECO:0000313" key="3">
    <source>
        <dbReference type="Proteomes" id="UP001271723"/>
    </source>
</evidence>
<feature type="transmembrane region" description="Helical" evidence="1">
    <location>
        <begin position="290"/>
        <end position="309"/>
    </location>
</feature>
<keyword evidence="1" id="KW-1133">Transmembrane helix</keyword>
<feature type="transmembrane region" description="Helical" evidence="1">
    <location>
        <begin position="82"/>
        <end position="101"/>
    </location>
</feature>
<proteinExistence type="predicted"/>
<feature type="transmembrane region" description="Helical" evidence="1">
    <location>
        <begin position="346"/>
        <end position="368"/>
    </location>
</feature>
<reference evidence="2 3" key="1">
    <citation type="journal article" date="2023" name="Microb. Genom.">
        <title>Mesoterricola silvestris gen. nov., sp. nov., Mesoterricola sediminis sp. nov., Geothrix oryzae sp. nov., Geothrix edaphica sp. nov., Geothrix rubra sp. nov., and Geothrix limicola sp. nov., six novel members of Acidobacteriota isolated from soils.</title>
        <authorList>
            <person name="Weisberg A.J."/>
            <person name="Pearce E."/>
            <person name="Kramer C.G."/>
            <person name="Chang J.H."/>
            <person name="Clarke C.R."/>
        </authorList>
    </citation>
    <scope>NUCLEOTIDE SEQUENCE [LARGE SCALE GENOMIC DNA]</scope>
    <source>
        <strain evidence="2 3">NRRL_B-2795</strain>
    </source>
</reference>
<feature type="transmembrane region" description="Helical" evidence="1">
    <location>
        <begin position="315"/>
        <end position="334"/>
    </location>
</feature>
<feature type="transmembrane region" description="Helical" evidence="1">
    <location>
        <begin position="107"/>
        <end position="130"/>
    </location>
</feature>
<dbReference type="Proteomes" id="UP001271723">
    <property type="component" value="Unassembled WGS sequence"/>
</dbReference>
<feature type="transmembrane region" description="Helical" evidence="1">
    <location>
        <begin position="21"/>
        <end position="42"/>
    </location>
</feature>
<feature type="transmembrane region" description="Helical" evidence="1">
    <location>
        <begin position="228"/>
        <end position="245"/>
    </location>
</feature>
<feature type="transmembrane region" description="Helical" evidence="1">
    <location>
        <begin position="174"/>
        <end position="192"/>
    </location>
</feature>
<name>A0ABU4KX55_9ACTN</name>
<feature type="transmembrane region" description="Helical" evidence="1">
    <location>
        <begin position="48"/>
        <end position="70"/>
    </location>
</feature>
<comment type="caution">
    <text evidence="2">The sequence shown here is derived from an EMBL/GenBank/DDBJ whole genome shotgun (WGS) entry which is preliminary data.</text>
</comment>
<dbReference type="RefSeq" id="WP_216587632.1">
    <property type="nucleotide sequence ID" value="NZ_JAGJBZ010000001.1"/>
</dbReference>
<keyword evidence="1" id="KW-0812">Transmembrane</keyword>
<sequence length="419" mass="43510">MTLSPARVPGVRTSGVRRLTATLYGYAFLDDFVLLYPVYALLFSDTGLSIWQISSLFALWSITGIVLEVPSGAWADTVSRRLLLWVGPLLTAAGFALWVIVPSYWAFALGFVLWGVRGALGSGALEALVYDELDRLGAADRYARINGRAQAVGMVAVMAAMGLAGPVLDLGGYPAVGAASVLVCVLTSLVAVRFPEHREPVAPGEDAAASTLATLRAGLAEVRRDRSIRGAMLLVPAVGAVWGALDEYTPLLARDTGVAERTVPYLLLLIWVGPAIGSLLTGAAERLRAAGLGVVLAGSACALAVGALMGTPAGIGLVAVAFGGFQLVNVLADARLQDRIEGARRATLTSVASMGTETATVAVFALYATIGASFAHGVVFAVFAVPYLVTAAVLVVRRGADDTLRPARNESSCGPGRTQ</sequence>
<feature type="transmembrane region" description="Helical" evidence="1">
    <location>
        <begin position="151"/>
        <end position="168"/>
    </location>
</feature>
<dbReference type="InterPro" id="IPR053160">
    <property type="entry name" value="MFS_DHA3_Transporter"/>
</dbReference>
<dbReference type="Pfam" id="PF07690">
    <property type="entry name" value="MFS_1"/>
    <property type="match status" value="1"/>
</dbReference>
<evidence type="ECO:0000256" key="1">
    <source>
        <dbReference type="SAM" id="Phobius"/>
    </source>
</evidence>
<dbReference type="PANTHER" id="PTHR23530">
    <property type="entry name" value="TRANSPORT PROTEIN-RELATED"/>
    <property type="match status" value="1"/>
</dbReference>
<keyword evidence="1" id="KW-0472">Membrane</keyword>
<dbReference type="PANTHER" id="PTHR23530:SF1">
    <property type="entry name" value="PERMEASE, MAJOR FACILITATOR SUPERFAMILY-RELATED"/>
    <property type="match status" value="1"/>
</dbReference>
<gene>
    <name evidence="2" type="ORF">PV517_04480</name>
</gene>